<comment type="catalytic activity">
    <reaction evidence="6">
        <text>succinate + ATP + CoA = succinyl-CoA + ADP + phosphate</text>
        <dbReference type="Rhea" id="RHEA:17661"/>
        <dbReference type="ChEBI" id="CHEBI:30031"/>
        <dbReference type="ChEBI" id="CHEBI:30616"/>
        <dbReference type="ChEBI" id="CHEBI:43474"/>
        <dbReference type="ChEBI" id="CHEBI:57287"/>
        <dbReference type="ChEBI" id="CHEBI:57292"/>
        <dbReference type="ChEBI" id="CHEBI:456216"/>
        <dbReference type="EC" id="6.2.1.5"/>
    </reaction>
</comment>
<keyword evidence="4 6" id="KW-0547">Nucleotide-binding</keyword>
<feature type="binding site" evidence="6">
    <location>
        <begin position="53"/>
        <end position="55"/>
    </location>
    <ligand>
        <name>ATP</name>
        <dbReference type="ChEBI" id="CHEBI:30616"/>
    </ligand>
</feature>
<accession>A0ABT1MTH0</accession>
<dbReference type="InterPro" id="IPR011761">
    <property type="entry name" value="ATP-grasp"/>
</dbReference>
<dbReference type="InterPro" id="IPR013650">
    <property type="entry name" value="ATP-grasp_succ-CoA_synth-type"/>
</dbReference>
<keyword evidence="5 6" id="KW-0460">Magnesium</keyword>
<dbReference type="PIRSF" id="PIRSF001554">
    <property type="entry name" value="SucCS_beta"/>
    <property type="match status" value="1"/>
</dbReference>
<comment type="cofactor">
    <cofactor evidence="6">
        <name>Mg(2+)</name>
        <dbReference type="ChEBI" id="CHEBI:18420"/>
    </cofactor>
    <text evidence="6">Binds 1 Mg(2+) ion per subunit.</text>
</comment>
<protein>
    <recommendedName>
        <fullName evidence="6">Succinate--CoA ligase [ADP-forming] subunit beta</fullName>
        <ecNumber evidence="6">6.2.1.5</ecNumber>
    </recommendedName>
    <alternativeName>
        <fullName evidence="6">Succinyl-CoA synthetase subunit beta</fullName>
        <shortName evidence="6">SCS-beta</shortName>
    </alternativeName>
</protein>
<reference evidence="9 10" key="1">
    <citation type="submission" date="2022-03" db="EMBL/GenBank/DDBJ databases">
        <authorList>
            <person name="He Y."/>
        </authorList>
    </citation>
    <scope>NUCLEOTIDE SEQUENCE [LARGE SCALE GENOMIC DNA]</scope>
    <source>
        <strain evidence="9 10">TK19116</strain>
    </source>
</reference>
<keyword evidence="3 6" id="KW-0479">Metal-binding</keyword>
<evidence type="ECO:0000313" key="10">
    <source>
        <dbReference type="Proteomes" id="UP001203945"/>
    </source>
</evidence>
<keyword evidence="1 6" id="KW-0816">Tricarboxylic acid cycle</keyword>
<dbReference type="NCBIfam" id="NF001913">
    <property type="entry name" value="PRK00696.1"/>
    <property type="match status" value="1"/>
</dbReference>
<feature type="binding site" evidence="6">
    <location>
        <position position="46"/>
    </location>
    <ligand>
        <name>ATP</name>
        <dbReference type="ChEBI" id="CHEBI:30616"/>
    </ligand>
</feature>
<proteinExistence type="inferred from homology"/>
<comment type="similarity">
    <text evidence="6">Belongs to the succinate/malate CoA ligase beta subunit family.</text>
</comment>
<dbReference type="HAMAP" id="MF_00558">
    <property type="entry name" value="Succ_CoA_beta"/>
    <property type="match status" value="1"/>
</dbReference>
<comment type="function">
    <text evidence="6">Succinyl-CoA synthetase functions in the citric acid cycle (TCA), coupling the hydrolysis of succinyl-CoA to the synthesis of either ATP or GTP and thus represents the only step of substrate-level phosphorylation in the TCA. The beta subunit provides nucleotide specificity of the enzyme and binds the substrate succinate, while the binding sites for coenzyme A and phosphate are found in the alpha subunit.</text>
</comment>
<dbReference type="InterPro" id="IPR013815">
    <property type="entry name" value="ATP_grasp_subdomain_1"/>
</dbReference>
<dbReference type="SUPFAM" id="SSF52210">
    <property type="entry name" value="Succinyl-CoA synthetase domains"/>
    <property type="match status" value="1"/>
</dbReference>
<gene>
    <name evidence="6 9" type="primary">sucC</name>
    <name evidence="9" type="ORF">MLD63_14435</name>
</gene>
<evidence type="ECO:0000313" key="9">
    <source>
        <dbReference type="EMBL" id="MCQ0971617.1"/>
    </source>
</evidence>
<dbReference type="InterPro" id="IPR005811">
    <property type="entry name" value="SUCC_ACL_C"/>
</dbReference>
<keyword evidence="6 7" id="KW-0067">ATP-binding</keyword>
<comment type="pathway">
    <text evidence="6">Carbohydrate metabolism; tricarboxylic acid cycle; succinate from succinyl-CoA (ligase route): step 1/1.</text>
</comment>
<feature type="binding site" evidence="6">
    <location>
        <position position="117"/>
    </location>
    <ligand>
        <name>ATP</name>
        <dbReference type="ChEBI" id="CHEBI:30616"/>
    </ligand>
</feature>
<keyword evidence="10" id="KW-1185">Reference proteome</keyword>
<comment type="catalytic activity">
    <reaction evidence="6">
        <text>GTP + succinate + CoA = succinyl-CoA + GDP + phosphate</text>
        <dbReference type="Rhea" id="RHEA:22120"/>
        <dbReference type="ChEBI" id="CHEBI:30031"/>
        <dbReference type="ChEBI" id="CHEBI:37565"/>
        <dbReference type="ChEBI" id="CHEBI:43474"/>
        <dbReference type="ChEBI" id="CHEBI:57287"/>
        <dbReference type="ChEBI" id="CHEBI:57292"/>
        <dbReference type="ChEBI" id="CHEBI:58189"/>
    </reaction>
</comment>
<feature type="binding site" evidence="6">
    <location>
        <begin position="331"/>
        <end position="333"/>
    </location>
    <ligand>
        <name>substrate</name>
        <note>ligand shared with subunit alpha</note>
    </ligand>
</feature>
<feature type="binding site" evidence="6">
    <location>
        <position position="112"/>
    </location>
    <ligand>
        <name>ATP</name>
        <dbReference type="ChEBI" id="CHEBI:30616"/>
    </ligand>
</feature>
<evidence type="ECO:0000259" key="8">
    <source>
        <dbReference type="PROSITE" id="PS50975"/>
    </source>
</evidence>
<dbReference type="PROSITE" id="PS50975">
    <property type="entry name" value="ATP_GRASP"/>
    <property type="match status" value="1"/>
</dbReference>
<dbReference type="SUPFAM" id="SSF56059">
    <property type="entry name" value="Glutathione synthetase ATP-binding domain-like"/>
    <property type="match status" value="1"/>
</dbReference>
<evidence type="ECO:0000256" key="7">
    <source>
        <dbReference type="PROSITE-ProRule" id="PRU00409"/>
    </source>
</evidence>
<dbReference type="Gene3D" id="3.30.1490.20">
    <property type="entry name" value="ATP-grasp fold, A domain"/>
    <property type="match status" value="1"/>
</dbReference>
<dbReference type="RefSeq" id="WP_255330622.1">
    <property type="nucleotide sequence ID" value="NZ_JAKZEU010000005.1"/>
</dbReference>
<dbReference type="Pfam" id="PF00549">
    <property type="entry name" value="Ligase_CoA"/>
    <property type="match status" value="1"/>
</dbReference>
<dbReference type="PROSITE" id="PS01217">
    <property type="entry name" value="SUCCINYL_COA_LIG_3"/>
    <property type="match status" value="1"/>
</dbReference>
<evidence type="ECO:0000256" key="6">
    <source>
        <dbReference type="HAMAP-Rule" id="MF_00558"/>
    </source>
</evidence>
<dbReference type="EC" id="6.2.1.5" evidence="6"/>
<dbReference type="InterPro" id="IPR017866">
    <property type="entry name" value="Succ-CoA_synthase_bsu_CS"/>
</dbReference>
<feature type="domain" description="ATP-grasp" evidence="8">
    <location>
        <begin position="9"/>
        <end position="237"/>
    </location>
</feature>
<dbReference type="Proteomes" id="UP001203945">
    <property type="component" value="Unassembled WGS sequence"/>
</dbReference>
<evidence type="ECO:0000256" key="1">
    <source>
        <dbReference type="ARBA" id="ARBA00022532"/>
    </source>
</evidence>
<dbReference type="PANTHER" id="PTHR11815:SF10">
    <property type="entry name" value="SUCCINATE--COA LIGASE [GDP-FORMING] SUBUNIT BETA, MITOCHONDRIAL"/>
    <property type="match status" value="1"/>
</dbReference>
<dbReference type="InterPro" id="IPR005809">
    <property type="entry name" value="Succ_CoA_ligase-like_bsu"/>
</dbReference>
<organism evidence="9 10">
    <name type="scientific">Paracoccus albicereus</name>
    <dbReference type="NCBI Taxonomy" id="2922394"/>
    <lineage>
        <taxon>Bacteria</taxon>
        <taxon>Pseudomonadati</taxon>
        <taxon>Pseudomonadota</taxon>
        <taxon>Alphaproteobacteria</taxon>
        <taxon>Rhodobacterales</taxon>
        <taxon>Paracoccaceae</taxon>
        <taxon>Paracoccus</taxon>
    </lineage>
</organism>
<name>A0ABT1MTH0_9RHOB</name>
<evidence type="ECO:0000256" key="5">
    <source>
        <dbReference type="ARBA" id="ARBA00022842"/>
    </source>
</evidence>
<comment type="caution">
    <text evidence="9">The sequence shown here is derived from an EMBL/GenBank/DDBJ whole genome shotgun (WGS) entry which is preliminary data.</text>
</comment>
<dbReference type="EMBL" id="JAKZEU010000005">
    <property type="protein sequence ID" value="MCQ0971617.1"/>
    <property type="molecule type" value="Genomic_DNA"/>
</dbReference>
<evidence type="ECO:0000256" key="2">
    <source>
        <dbReference type="ARBA" id="ARBA00022598"/>
    </source>
</evidence>
<dbReference type="Gene3D" id="3.30.470.20">
    <property type="entry name" value="ATP-grasp fold, B domain"/>
    <property type="match status" value="1"/>
</dbReference>
<dbReference type="Gene3D" id="3.40.50.261">
    <property type="entry name" value="Succinyl-CoA synthetase domains"/>
    <property type="match status" value="1"/>
</dbReference>
<evidence type="ECO:0000256" key="3">
    <source>
        <dbReference type="ARBA" id="ARBA00022723"/>
    </source>
</evidence>
<sequence>MNIHEHQAKEILKGYGAPVAKGAAVTDLSQAEAAVDSLPGPVWVVKSQIHAGGRGKGKFKELGQDAKGGVRVSFSRDEALENIREMFGKTLVTAQTGEGGKQVQRLYVEDGADIDRELYLSILVDRAVGKTAFVVSTEGGMDIETVAHDTPEKITTQPIDASNGCTEADAAKLADALKLEGSAREQGMKLFQTLYKAFVEKDMSLLEINPLIVTKKNEVQVLDAKVSFDGNALFRHDDIAAYRDESEEDAKEIEASKYDLAYVALDGDIGCMVNGAGLAMATMDIIKLYGAEPANFLDVGGGATKEKVTAAFKIITSDPNVKGILVNIFGGIMRCDVIAEGVVAAVKEVGLKVPLVVRLEGTKVEEGKKIINESGLNVIAADDLDDAAQKIVKAVKG</sequence>
<feature type="binding site" evidence="6">
    <location>
        <position position="223"/>
    </location>
    <ligand>
        <name>Mg(2+)</name>
        <dbReference type="ChEBI" id="CHEBI:18420"/>
    </ligand>
</feature>
<dbReference type="InterPro" id="IPR016102">
    <property type="entry name" value="Succinyl-CoA_synth-like"/>
</dbReference>
<feature type="binding site" evidence="6">
    <location>
        <position position="209"/>
    </location>
    <ligand>
        <name>Mg(2+)</name>
        <dbReference type="ChEBI" id="CHEBI:18420"/>
    </ligand>
</feature>
<dbReference type="Pfam" id="PF08442">
    <property type="entry name" value="ATP-grasp_2"/>
    <property type="match status" value="1"/>
</dbReference>
<comment type="subunit">
    <text evidence="6">Heterotetramer of two alpha and two beta subunits.</text>
</comment>
<dbReference type="PANTHER" id="PTHR11815">
    <property type="entry name" value="SUCCINYL-COA SYNTHETASE BETA CHAIN"/>
    <property type="match status" value="1"/>
</dbReference>
<dbReference type="NCBIfam" id="TIGR01016">
    <property type="entry name" value="sucCoAbeta"/>
    <property type="match status" value="1"/>
</dbReference>
<dbReference type="GO" id="GO:0004775">
    <property type="term" value="F:succinate-CoA ligase (ADP-forming) activity"/>
    <property type="evidence" value="ECO:0007669"/>
    <property type="project" value="UniProtKB-EC"/>
</dbReference>
<feature type="binding site" evidence="6">
    <location>
        <position position="274"/>
    </location>
    <ligand>
        <name>substrate</name>
        <note>ligand shared with subunit alpha</note>
    </ligand>
</feature>
<evidence type="ECO:0000256" key="4">
    <source>
        <dbReference type="ARBA" id="ARBA00022741"/>
    </source>
</evidence>
<feature type="binding site" evidence="6">
    <location>
        <position position="109"/>
    </location>
    <ligand>
        <name>ATP</name>
        <dbReference type="ChEBI" id="CHEBI:30616"/>
    </ligand>
</feature>
<keyword evidence="2 6" id="KW-0436">Ligase</keyword>